<name>A0A656HJ46_THINJ</name>
<gene>
    <name evidence="1" type="ORF">Thini_3893</name>
</gene>
<accession>A0A656HJ46</accession>
<reference evidence="2" key="1">
    <citation type="journal article" date="2011" name="Stand. Genomic Sci.">
        <title>Genome sequence of the filamentous, gliding Thiothrix nivea neotype strain (JP2(T)).</title>
        <authorList>
            <person name="Lapidus A."/>
            <person name="Nolan M."/>
            <person name="Lucas S."/>
            <person name="Glavina Del Rio T."/>
            <person name="Tice H."/>
            <person name="Cheng J.F."/>
            <person name="Tapia R."/>
            <person name="Han C."/>
            <person name="Goodwin L."/>
            <person name="Pitluck S."/>
            <person name="Liolios K."/>
            <person name="Pagani I."/>
            <person name="Ivanova N."/>
            <person name="Huntemann M."/>
            <person name="Mavromatis K."/>
            <person name="Mikhailova N."/>
            <person name="Pati A."/>
            <person name="Chen A."/>
            <person name="Palaniappan K."/>
            <person name="Land M."/>
            <person name="Brambilla E.M."/>
            <person name="Rohde M."/>
            <person name="Abt B."/>
            <person name="Verbarg S."/>
            <person name="Goker M."/>
            <person name="Bristow J."/>
            <person name="Eisen J.A."/>
            <person name="Markowitz V."/>
            <person name="Hugenholtz P."/>
            <person name="Kyrpides N.C."/>
            <person name="Klenk H.P."/>
            <person name="Woyke T."/>
        </authorList>
    </citation>
    <scope>NUCLEOTIDE SEQUENCE [LARGE SCALE GENOMIC DNA]</scope>
    <source>
        <strain evidence="2">ATCC 35100 / DSM 5205 / JP2</strain>
    </source>
</reference>
<protein>
    <submittedName>
        <fullName evidence="1">Uncharacterized protein</fullName>
    </submittedName>
</protein>
<evidence type="ECO:0000313" key="2">
    <source>
        <dbReference type="Proteomes" id="UP000005317"/>
    </source>
</evidence>
<keyword evidence="2" id="KW-1185">Reference proteome</keyword>
<evidence type="ECO:0000313" key="1">
    <source>
        <dbReference type="EMBL" id="EIJ36393.1"/>
    </source>
</evidence>
<dbReference type="EMBL" id="JH651384">
    <property type="protein sequence ID" value="EIJ36393.1"/>
    <property type="molecule type" value="Genomic_DNA"/>
</dbReference>
<proteinExistence type="predicted"/>
<dbReference type="RefSeq" id="WP_002710267.1">
    <property type="nucleotide sequence ID" value="NZ_JH651384.1"/>
</dbReference>
<dbReference type="AlphaFoldDB" id="A0A656HJ46"/>
<dbReference type="OrthoDB" id="6209825at2"/>
<sequence>MSVVDEKSIFIAMKQDGPFAVRDQISFEHPFCRQNRQWAEIFRHDRQMATKYRAVRDQLFDLLQIGSFDEIPALIRYPDLRGQRTERAYRLLGNLFGISGGLSEIRSKIHEYMNTADAVIGHLKGKVLAPYSSHIEISNEIETTQNPVDLLLTVFDNRYHQKLRFEAKRKLVLMGLAGSIDQREHETDIESKFSAFLNFLNQYVWSPQLRIGELEMACLHSHHDADDFSCTQVDVTSLEEAHYLHEFAENEKLTLVKRRLFQDNGQEIPVYVTVRKKDSAAKVLKLLRKNEKNPAVAVDDELGLMAVLDNPSHVKRFVRHLTRAAVRAGSFMILEDISDTLAGNRYQATSIGSSSNTQMLKFFARMGGMRVEFIIHTNRTYLNYRYQRGASHDEYEVRRLFDSGVTEFLFPYDIYQLDMQQVRTRQLQRFRQNIERQR</sequence>
<organism evidence="1 2">
    <name type="scientific">Thiothrix nivea (strain ATCC 35100 / DSM 5205 / JP2)</name>
    <dbReference type="NCBI Taxonomy" id="870187"/>
    <lineage>
        <taxon>Bacteria</taxon>
        <taxon>Pseudomonadati</taxon>
        <taxon>Pseudomonadota</taxon>
        <taxon>Gammaproteobacteria</taxon>
        <taxon>Thiotrichales</taxon>
        <taxon>Thiotrichaceae</taxon>
        <taxon>Thiothrix</taxon>
    </lineage>
</organism>
<dbReference type="Proteomes" id="UP000005317">
    <property type="component" value="Unassembled WGS sequence"/>
</dbReference>